<evidence type="ECO:0000313" key="18">
    <source>
        <dbReference type="Proteomes" id="UP000177369"/>
    </source>
</evidence>
<keyword evidence="2 12" id="KW-0639">Primosome</keyword>
<dbReference type="SUPFAM" id="SSF57783">
    <property type="entry name" value="Zinc beta-ribbon"/>
    <property type="match status" value="1"/>
</dbReference>
<dbReference type="CDD" id="cd03364">
    <property type="entry name" value="TOPRIM_DnaG_primases"/>
    <property type="match status" value="1"/>
</dbReference>
<organism evidence="17 18">
    <name type="scientific">Candidatus Curtissbacteria bacterium RIFCSPHIGHO2_02_FULL_40_16b</name>
    <dbReference type="NCBI Taxonomy" id="1797714"/>
    <lineage>
        <taxon>Bacteria</taxon>
        <taxon>Candidatus Curtissiibacteriota</taxon>
    </lineage>
</organism>
<evidence type="ECO:0000256" key="14">
    <source>
        <dbReference type="PIRSR" id="PIRSR002811-1"/>
    </source>
</evidence>
<dbReference type="EMBL" id="MFBD01000003">
    <property type="protein sequence ID" value="OGD89425.1"/>
    <property type="molecule type" value="Genomic_DNA"/>
</dbReference>
<keyword evidence="9" id="KW-0460">Magnesium</keyword>
<comment type="cofactor">
    <cofactor evidence="12 13 14">
        <name>Zn(2+)</name>
        <dbReference type="ChEBI" id="CHEBI:29105"/>
    </cofactor>
    <text evidence="12 13 14">Binds 1 zinc ion per monomer.</text>
</comment>
<comment type="domain">
    <text evidence="12">Contains an N-terminal zinc-binding domain, a central core domain that contains the primase activity, and a C-terminal DnaB-binding domain.</text>
</comment>
<dbReference type="InterPro" id="IPR002694">
    <property type="entry name" value="Znf_CHC2"/>
</dbReference>
<keyword evidence="11 12" id="KW-0804">Transcription</keyword>
<comment type="subunit">
    <text evidence="12">Monomer. Interacts with DnaB.</text>
</comment>
<evidence type="ECO:0000256" key="4">
    <source>
        <dbReference type="ARBA" id="ARBA00022695"/>
    </source>
</evidence>
<dbReference type="InterPro" id="IPR034151">
    <property type="entry name" value="TOPRIM_DnaG_bac"/>
</dbReference>
<keyword evidence="4 12" id="KW-0548">Nucleotidyltransferase</keyword>
<feature type="coiled-coil region" evidence="15">
    <location>
        <begin position="574"/>
        <end position="601"/>
    </location>
</feature>
<reference evidence="17 18" key="1">
    <citation type="journal article" date="2016" name="Nat. Commun.">
        <title>Thousands of microbial genomes shed light on interconnected biogeochemical processes in an aquifer system.</title>
        <authorList>
            <person name="Anantharaman K."/>
            <person name="Brown C.T."/>
            <person name="Hug L.A."/>
            <person name="Sharon I."/>
            <person name="Castelle C.J."/>
            <person name="Probst A.J."/>
            <person name="Thomas B.C."/>
            <person name="Singh A."/>
            <person name="Wilkins M.J."/>
            <person name="Karaoz U."/>
            <person name="Brodie E.L."/>
            <person name="Williams K.H."/>
            <person name="Hubbard S.S."/>
            <person name="Banfield J.F."/>
        </authorList>
    </citation>
    <scope>NUCLEOTIDE SEQUENCE [LARGE SCALE GENOMIC DNA]</scope>
</reference>
<dbReference type="STRING" id="1797714.A3D04_04470"/>
<dbReference type="Gene3D" id="1.10.860.10">
    <property type="entry name" value="DNAb Helicase, Chain A"/>
    <property type="match status" value="1"/>
</dbReference>
<accession>A0A1F5GC49</accession>
<evidence type="ECO:0000256" key="8">
    <source>
        <dbReference type="ARBA" id="ARBA00022833"/>
    </source>
</evidence>
<dbReference type="GO" id="GO:0000428">
    <property type="term" value="C:DNA-directed RNA polymerase complex"/>
    <property type="evidence" value="ECO:0007669"/>
    <property type="project" value="UniProtKB-KW"/>
</dbReference>
<dbReference type="SUPFAM" id="SSF56731">
    <property type="entry name" value="DNA primase core"/>
    <property type="match status" value="1"/>
</dbReference>
<keyword evidence="8 12" id="KW-0862">Zinc</keyword>
<evidence type="ECO:0000256" key="1">
    <source>
        <dbReference type="ARBA" id="ARBA00022478"/>
    </source>
</evidence>
<dbReference type="GO" id="GO:0005737">
    <property type="term" value="C:cytoplasm"/>
    <property type="evidence" value="ECO:0007669"/>
    <property type="project" value="TreeGrafter"/>
</dbReference>
<dbReference type="HAMAP" id="MF_00974">
    <property type="entry name" value="DNA_primase_DnaG"/>
    <property type="match status" value="1"/>
</dbReference>
<comment type="similarity">
    <text evidence="12 13">Belongs to the DnaG primase family.</text>
</comment>
<evidence type="ECO:0000256" key="7">
    <source>
        <dbReference type="ARBA" id="ARBA00022771"/>
    </source>
</evidence>
<keyword evidence="5 12" id="KW-0235">DNA replication</keyword>
<dbReference type="GO" id="GO:0003677">
    <property type="term" value="F:DNA binding"/>
    <property type="evidence" value="ECO:0007669"/>
    <property type="project" value="UniProtKB-KW"/>
</dbReference>
<dbReference type="InterPro" id="IPR030846">
    <property type="entry name" value="DnaG_bac"/>
</dbReference>
<evidence type="ECO:0000256" key="10">
    <source>
        <dbReference type="ARBA" id="ARBA00023125"/>
    </source>
</evidence>
<dbReference type="InterPro" id="IPR019475">
    <property type="entry name" value="DNA_primase_DnaB-bd"/>
</dbReference>
<keyword evidence="10 12" id="KW-0238">DNA-binding</keyword>
<dbReference type="SMART" id="SM00493">
    <property type="entry name" value="TOPRIM"/>
    <property type="match status" value="1"/>
</dbReference>
<dbReference type="EC" id="2.7.7.101" evidence="12"/>
<dbReference type="InterPro" id="IPR006295">
    <property type="entry name" value="DNA_primase_DnaG"/>
</dbReference>
<keyword evidence="1 12" id="KW-0240">DNA-directed RNA polymerase</keyword>
<keyword evidence="15" id="KW-0175">Coiled coil</keyword>
<dbReference type="NCBIfam" id="TIGR01391">
    <property type="entry name" value="dnaG"/>
    <property type="match status" value="1"/>
</dbReference>
<dbReference type="AlphaFoldDB" id="A0A1F5GC49"/>
<evidence type="ECO:0000313" key="17">
    <source>
        <dbReference type="EMBL" id="OGD89425.1"/>
    </source>
</evidence>
<dbReference type="SMART" id="SM00400">
    <property type="entry name" value="ZnF_CHCC"/>
    <property type="match status" value="1"/>
</dbReference>
<evidence type="ECO:0000256" key="3">
    <source>
        <dbReference type="ARBA" id="ARBA00022679"/>
    </source>
</evidence>
<dbReference type="PROSITE" id="PS50880">
    <property type="entry name" value="TOPRIM"/>
    <property type="match status" value="1"/>
</dbReference>
<evidence type="ECO:0000259" key="16">
    <source>
        <dbReference type="PROSITE" id="PS50880"/>
    </source>
</evidence>
<proteinExistence type="inferred from homology"/>
<dbReference type="InterPro" id="IPR006171">
    <property type="entry name" value="TOPRIM_dom"/>
</dbReference>
<dbReference type="Pfam" id="PF13155">
    <property type="entry name" value="Toprim_2"/>
    <property type="match status" value="1"/>
</dbReference>
<keyword evidence="3 12" id="KW-0808">Transferase</keyword>
<protein>
    <recommendedName>
        <fullName evidence="12 13">DNA primase</fullName>
        <ecNumber evidence="12">2.7.7.101</ecNumber>
    </recommendedName>
</protein>
<keyword evidence="6 12" id="KW-0479">Metal-binding</keyword>
<feature type="zinc finger region" description="CHC2-type" evidence="12 14">
    <location>
        <begin position="34"/>
        <end position="58"/>
    </location>
</feature>
<evidence type="ECO:0000256" key="13">
    <source>
        <dbReference type="PIRNR" id="PIRNR002811"/>
    </source>
</evidence>
<sequence length="619" mass="69600">MDQKDEIKAKVDLVEIVSSYLPLKKAGRNFAGLCPFHQEKTPSFMVSAERQVFKCFGCGESGDVFTFLEKIEGWNFRESLEELANRVGIKLKKIAPSGRGQQKEKLVEINNLVSKFYSYILEKHALGERGRKYLKGRGIKDATWKKFGVGFAPAGWENTFKFLVKRRYNAADIANAGLIIAKQKRAGQEYFDRFRNRLMFPIRDSRGTILGFAGRLIDEGKSNEAPLRSKSFEGQAKYINSPQTPIFNKGSLLFGLDVARKAIRDKDEAVLVEGEFDVMSASQAGVENVVASKGTALTEQQVIILSRICENVILSFDEDVAGDAAARRGIELLDVAGLQVKVVRLGKYGPPRTASSGGADLSEAKYKDPDDFAQKDAVGFKKAIKSAENIYDYFIDSALNRYEAKSAEGKKKIGIEILPTLAKISDDLVRAHYINRLAKDLEIDVNVIAGAVEKKKVSEFADNRITFSQDSKKSLDIEKYFAALYLFQDEIYKQALNFVKPKDFANSEVQDFWKWLRDIIGNLKQPTTKKVIDKVPGNFKEFVDDLYLVNISPVFADREIWAHELAKIANRIKKAAIARKLAGISREIKDAQAKKEIKRIETLTKKFDQMSKTLKEESL</sequence>
<dbReference type="Gene3D" id="3.40.1360.10">
    <property type="match status" value="1"/>
</dbReference>
<dbReference type="Pfam" id="PF08275">
    <property type="entry name" value="DNAG_N"/>
    <property type="match status" value="1"/>
</dbReference>
<dbReference type="Proteomes" id="UP000177369">
    <property type="component" value="Unassembled WGS sequence"/>
</dbReference>
<dbReference type="InterPro" id="IPR037068">
    <property type="entry name" value="DNA_primase_core_N_sf"/>
</dbReference>
<evidence type="ECO:0000256" key="5">
    <source>
        <dbReference type="ARBA" id="ARBA00022705"/>
    </source>
</evidence>
<dbReference type="InterPro" id="IPR013264">
    <property type="entry name" value="DNAG_N"/>
</dbReference>
<evidence type="ECO:0000256" key="15">
    <source>
        <dbReference type="SAM" id="Coils"/>
    </source>
</evidence>
<comment type="catalytic activity">
    <reaction evidence="12">
        <text>ssDNA + n NTP = ssDNA/pppN(pN)n-1 hybrid + (n-1) diphosphate.</text>
        <dbReference type="EC" id="2.7.7.101"/>
    </reaction>
</comment>
<comment type="function">
    <text evidence="12 13">RNA polymerase that catalyzes the synthesis of short RNA molecules used as primers for DNA polymerase during DNA replication.</text>
</comment>
<dbReference type="Gene3D" id="3.90.980.10">
    <property type="entry name" value="DNA primase, catalytic core, N-terminal domain"/>
    <property type="match status" value="1"/>
</dbReference>
<dbReference type="InterPro" id="IPR050219">
    <property type="entry name" value="DnaG_primase"/>
</dbReference>
<keyword evidence="7 12" id="KW-0863">Zinc-finger</keyword>
<dbReference type="Gene3D" id="3.90.580.10">
    <property type="entry name" value="Zinc finger, CHC2-type domain"/>
    <property type="match status" value="1"/>
</dbReference>
<dbReference type="PANTHER" id="PTHR30313">
    <property type="entry name" value="DNA PRIMASE"/>
    <property type="match status" value="1"/>
</dbReference>
<dbReference type="InterPro" id="IPR016136">
    <property type="entry name" value="DNA_helicase_N/primase_C"/>
</dbReference>
<evidence type="ECO:0000256" key="9">
    <source>
        <dbReference type="ARBA" id="ARBA00022842"/>
    </source>
</evidence>
<gene>
    <name evidence="12" type="primary">dnaG</name>
    <name evidence="17" type="ORF">A3D04_04470</name>
</gene>
<dbReference type="Pfam" id="PF01807">
    <property type="entry name" value="Zn_ribbon_DnaG"/>
    <property type="match status" value="1"/>
</dbReference>
<name>A0A1F5GC49_9BACT</name>
<comment type="caution">
    <text evidence="17">The sequence shown here is derived from an EMBL/GenBank/DDBJ whole genome shotgun (WGS) entry which is preliminary data.</text>
</comment>
<dbReference type="InterPro" id="IPR036977">
    <property type="entry name" value="DNA_primase_Znf_CHC2"/>
</dbReference>
<evidence type="ECO:0000256" key="2">
    <source>
        <dbReference type="ARBA" id="ARBA00022515"/>
    </source>
</evidence>
<dbReference type="PIRSF" id="PIRSF002811">
    <property type="entry name" value="DnaG"/>
    <property type="match status" value="1"/>
</dbReference>
<dbReference type="Pfam" id="PF10410">
    <property type="entry name" value="DnaB_bind"/>
    <property type="match status" value="1"/>
</dbReference>
<evidence type="ECO:0000256" key="11">
    <source>
        <dbReference type="ARBA" id="ARBA00023163"/>
    </source>
</evidence>
<evidence type="ECO:0000256" key="12">
    <source>
        <dbReference type="HAMAP-Rule" id="MF_00974"/>
    </source>
</evidence>
<feature type="domain" description="Toprim" evidence="16">
    <location>
        <begin position="267"/>
        <end position="348"/>
    </location>
</feature>
<dbReference type="PANTHER" id="PTHR30313:SF2">
    <property type="entry name" value="DNA PRIMASE"/>
    <property type="match status" value="1"/>
</dbReference>
<dbReference type="FunFam" id="3.90.580.10:FF:000001">
    <property type="entry name" value="DNA primase"/>
    <property type="match status" value="1"/>
</dbReference>
<dbReference type="GO" id="GO:0006269">
    <property type="term" value="P:DNA replication, synthesis of primer"/>
    <property type="evidence" value="ECO:0007669"/>
    <property type="project" value="UniProtKB-UniRule"/>
</dbReference>
<dbReference type="GO" id="GO:1990077">
    <property type="term" value="C:primosome complex"/>
    <property type="evidence" value="ECO:0007669"/>
    <property type="project" value="UniProtKB-KW"/>
</dbReference>
<evidence type="ECO:0000256" key="6">
    <source>
        <dbReference type="ARBA" id="ARBA00022723"/>
    </source>
</evidence>
<dbReference type="GO" id="GO:0008270">
    <property type="term" value="F:zinc ion binding"/>
    <property type="evidence" value="ECO:0007669"/>
    <property type="project" value="UniProtKB-UniRule"/>
</dbReference>
<dbReference type="GO" id="GO:0003899">
    <property type="term" value="F:DNA-directed RNA polymerase activity"/>
    <property type="evidence" value="ECO:0007669"/>
    <property type="project" value="UniProtKB-UniRule"/>
</dbReference>